<dbReference type="PROSITE" id="PS00108">
    <property type="entry name" value="PROTEIN_KINASE_ST"/>
    <property type="match status" value="1"/>
</dbReference>
<dbReference type="Gene3D" id="1.10.510.10">
    <property type="entry name" value="Transferase(Phosphotransferase) domain 1"/>
    <property type="match status" value="1"/>
</dbReference>
<evidence type="ECO:0000256" key="2">
    <source>
        <dbReference type="ARBA" id="ARBA00022840"/>
    </source>
</evidence>
<organism evidence="6 7">
    <name type="scientific">Mucor plumbeus</name>
    <dbReference type="NCBI Taxonomy" id="97098"/>
    <lineage>
        <taxon>Eukaryota</taxon>
        <taxon>Fungi</taxon>
        <taxon>Fungi incertae sedis</taxon>
        <taxon>Mucoromycota</taxon>
        <taxon>Mucoromycotina</taxon>
        <taxon>Mucoromycetes</taxon>
        <taxon>Mucorales</taxon>
        <taxon>Mucorineae</taxon>
        <taxon>Mucoraceae</taxon>
        <taxon>Mucor</taxon>
    </lineage>
</organism>
<dbReference type="PROSITE" id="PS00107">
    <property type="entry name" value="PROTEIN_KINASE_ATP"/>
    <property type="match status" value="1"/>
</dbReference>
<evidence type="ECO:0000256" key="4">
    <source>
        <dbReference type="RuleBase" id="RU000304"/>
    </source>
</evidence>
<reference evidence="6" key="1">
    <citation type="submission" date="2020-12" db="EMBL/GenBank/DDBJ databases">
        <title>Metabolic potential, ecology and presence of endohyphal bacteria is reflected in genomic diversity of Mucoromycotina.</title>
        <authorList>
            <person name="Muszewska A."/>
            <person name="Okrasinska A."/>
            <person name="Steczkiewicz K."/>
            <person name="Drgas O."/>
            <person name="Orlowska M."/>
            <person name="Perlinska-Lenart U."/>
            <person name="Aleksandrzak-Piekarczyk T."/>
            <person name="Szatraj K."/>
            <person name="Zielenkiewicz U."/>
            <person name="Pilsyk S."/>
            <person name="Malc E."/>
            <person name="Mieczkowski P."/>
            <person name="Kruszewska J.S."/>
            <person name="Biernat P."/>
            <person name="Pawlowska J."/>
        </authorList>
    </citation>
    <scope>NUCLEOTIDE SEQUENCE</scope>
    <source>
        <strain evidence="6">CBS 226.32</strain>
    </source>
</reference>
<feature type="binding site" evidence="3">
    <location>
        <position position="55"/>
    </location>
    <ligand>
        <name>ATP</name>
        <dbReference type="ChEBI" id="CHEBI:30616"/>
    </ligand>
</feature>
<feature type="non-terminal residue" evidence="6">
    <location>
        <position position="1"/>
    </location>
</feature>
<dbReference type="GO" id="GO:0005737">
    <property type="term" value="C:cytoplasm"/>
    <property type="evidence" value="ECO:0007669"/>
    <property type="project" value="TreeGrafter"/>
</dbReference>
<dbReference type="SMART" id="SM00220">
    <property type="entry name" value="S_TKc"/>
    <property type="match status" value="1"/>
</dbReference>
<proteinExistence type="inferred from homology"/>
<dbReference type="PROSITE" id="PS50011">
    <property type="entry name" value="PROTEIN_KINASE_DOM"/>
    <property type="match status" value="1"/>
</dbReference>
<dbReference type="InterPro" id="IPR017441">
    <property type="entry name" value="Protein_kinase_ATP_BS"/>
</dbReference>
<dbReference type="InterPro" id="IPR011009">
    <property type="entry name" value="Kinase-like_dom_sf"/>
</dbReference>
<dbReference type="PANTHER" id="PTHR24346">
    <property type="entry name" value="MAP/MICROTUBULE AFFINITY-REGULATING KINASE"/>
    <property type="match status" value="1"/>
</dbReference>
<evidence type="ECO:0000256" key="3">
    <source>
        <dbReference type="PROSITE-ProRule" id="PRU10141"/>
    </source>
</evidence>
<comment type="caution">
    <text evidence="6">The sequence shown here is derived from an EMBL/GenBank/DDBJ whole genome shotgun (WGS) entry which is preliminary data.</text>
</comment>
<dbReference type="EMBL" id="JAEPRC010000313">
    <property type="protein sequence ID" value="KAG2200515.1"/>
    <property type="molecule type" value="Genomic_DNA"/>
</dbReference>
<dbReference type="OrthoDB" id="193931at2759"/>
<name>A0A8H7QYD8_9FUNG</name>
<keyword evidence="2 3" id="KW-0067">ATP-binding</keyword>
<dbReference type="GO" id="GO:0005524">
    <property type="term" value="F:ATP binding"/>
    <property type="evidence" value="ECO:0007669"/>
    <property type="project" value="UniProtKB-UniRule"/>
</dbReference>
<dbReference type="PANTHER" id="PTHR24346:SF30">
    <property type="entry name" value="MATERNAL EMBRYONIC LEUCINE ZIPPER KINASE"/>
    <property type="match status" value="1"/>
</dbReference>
<dbReference type="GO" id="GO:0004674">
    <property type="term" value="F:protein serine/threonine kinase activity"/>
    <property type="evidence" value="ECO:0007669"/>
    <property type="project" value="UniProtKB-KW"/>
</dbReference>
<dbReference type="InterPro" id="IPR008271">
    <property type="entry name" value="Ser/Thr_kinase_AS"/>
</dbReference>
<keyword evidence="1 3" id="KW-0547">Nucleotide-binding</keyword>
<dbReference type="InterPro" id="IPR000719">
    <property type="entry name" value="Prot_kinase_dom"/>
</dbReference>
<keyword evidence="4" id="KW-0723">Serine/threonine-protein kinase</keyword>
<evidence type="ECO:0000256" key="1">
    <source>
        <dbReference type="ARBA" id="ARBA00022741"/>
    </source>
</evidence>
<protein>
    <recommendedName>
        <fullName evidence="5">Protein kinase domain-containing protein</fullName>
    </recommendedName>
</protein>
<keyword evidence="7" id="KW-1185">Reference proteome</keyword>
<gene>
    <name evidence="6" type="ORF">INT46_005432</name>
</gene>
<comment type="similarity">
    <text evidence="4">Belongs to the protein kinase superfamily.</text>
</comment>
<feature type="domain" description="Protein kinase" evidence="5">
    <location>
        <begin position="26"/>
        <end position="283"/>
    </location>
</feature>
<evidence type="ECO:0000259" key="5">
    <source>
        <dbReference type="PROSITE" id="PS50011"/>
    </source>
</evidence>
<evidence type="ECO:0000313" key="6">
    <source>
        <dbReference type="EMBL" id="KAG2200515.1"/>
    </source>
</evidence>
<dbReference type="CDD" id="cd14003">
    <property type="entry name" value="STKc_AMPK-like"/>
    <property type="match status" value="1"/>
</dbReference>
<keyword evidence="4" id="KW-0808">Transferase</keyword>
<evidence type="ECO:0000313" key="7">
    <source>
        <dbReference type="Proteomes" id="UP000650833"/>
    </source>
</evidence>
<sequence length="408" mass="46807">VYTFANSNNCMKKVKSRSANRFDSRYEKLYTLGKGNFGKVYLVEDRKSGEQYAVKVVDKKMFKSGDQRQHAQREQAICETFASGLSHKNVVRVFDVMTDNDYIYIVMEYVEGGELFDKIKQSKGLAEPTARRWFREIIEAVEYIHDNNIVHRDLKPENVLIDNTQRIRICDFGFGNVFKERHQVLSTYCGSPFYAAPEMVTATPYRGPPVDLWSCGVILFAMLTGSLPFQGDEMPQLFQKISRGQYTIPPYVTRDASDLIQKLLCKDAKERISAKDCLLHPWLLPPTMARCSLLTSSQLTLSSRLTNFSSRKKVGIFSKESSLSMTTSVSSSKARNNTISFEHTGAADKHSKPLEFFSRIFRKKSQITPVNNNNLEHVKNEKVFKTRFNLGRFKGFFRTSFQKRITSE</sequence>
<keyword evidence="4" id="KW-0418">Kinase</keyword>
<accession>A0A8H7QYD8</accession>
<dbReference type="Pfam" id="PF00069">
    <property type="entry name" value="Pkinase"/>
    <property type="match status" value="1"/>
</dbReference>
<dbReference type="Proteomes" id="UP000650833">
    <property type="component" value="Unassembled WGS sequence"/>
</dbReference>
<dbReference type="GO" id="GO:0035556">
    <property type="term" value="P:intracellular signal transduction"/>
    <property type="evidence" value="ECO:0007669"/>
    <property type="project" value="TreeGrafter"/>
</dbReference>
<dbReference type="FunFam" id="1.10.510.10:FF:000571">
    <property type="entry name" value="Maternal embryonic leucine zipper kinase"/>
    <property type="match status" value="1"/>
</dbReference>
<dbReference type="SUPFAM" id="SSF56112">
    <property type="entry name" value="Protein kinase-like (PK-like)"/>
    <property type="match status" value="1"/>
</dbReference>
<dbReference type="FunFam" id="3.30.200.20:FF:000042">
    <property type="entry name" value="Aurora kinase A"/>
    <property type="match status" value="1"/>
</dbReference>
<dbReference type="AlphaFoldDB" id="A0A8H7QYD8"/>